<dbReference type="InterPro" id="IPR005135">
    <property type="entry name" value="Endo/exonuclease/phosphatase"/>
</dbReference>
<feature type="domain" description="Endonuclease/exonuclease/phosphatase" evidence="2">
    <location>
        <begin position="621"/>
        <end position="723"/>
    </location>
</feature>
<evidence type="ECO:0000313" key="3">
    <source>
        <dbReference type="EMBL" id="KAK4068312.1"/>
    </source>
</evidence>
<proteinExistence type="predicted"/>
<feature type="compositionally biased region" description="Low complexity" evidence="1">
    <location>
        <begin position="367"/>
        <end position="435"/>
    </location>
</feature>
<comment type="caution">
    <text evidence="3">The sequence shown here is derived from an EMBL/GenBank/DDBJ whole genome shotgun (WGS) entry which is preliminary data.</text>
</comment>
<feature type="compositionally biased region" description="Polar residues" evidence="1">
    <location>
        <begin position="436"/>
        <end position="472"/>
    </location>
</feature>
<dbReference type="EMBL" id="JAWRVI010000324">
    <property type="protein sequence ID" value="KAK4068312.1"/>
    <property type="molecule type" value="Genomic_DNA"/>
</dbReference>
<dbReference type="SUPFAM" id="SSF56219">
    <property type="entry name" value="DNase I-like"/>
    <property type="match status" value="1"/>
</dbReference>
<feature type="region of interest" description="Disordered" evidence="1">
    <location>
        <begin position="361"/>
        <end position="491"/>
    </location>
</feature>
<keyword evidence="4" id="KW-1185">Reference proteome</keyword>
<dbReference type="Gene3D" id="3.60.10.10">
    <property type="entry name" value="Endonuclease/exonuclease/phosphatase"/>
    <property type="match status" value="1"/>
</dbReference>
<dbReference type="Proteomes" id="UP001287286">
    <property type="component" value="Unassembled WGS sequence"/>
</dbReference>
<gene>
    <name evidence="3" type="ORF">Purlil1_13841</name>
</gene>
<reference evidence="3 4" key="1">
    <citation type="journal article" date="2024" name="Microbiol. Resour. Announc.">
        <title>Genome annotations for the ascomycete fungi Trichoderma harzianum, Trichoderma aggressivum, and Purpureocillium lilacinum.</title>
        <authorList>
            <person name="Beijen E.P.W."/>
            <person name="Ohm R.A."/>
        </authorList>
    </citation>
    <scope>NUCLEOTIDE SEQUENCE [LARGE SCALE GENOMIC DNA]</scope>
    <source>
        <strain evidence="3 4">CBS 150709</strain>
    </source>
</reference>
<protein>
    <recommendedName>
        <fullName evidence="2">Endonuclease/exonuclease/phosphatase domain-containing protein</fullName>
    </recommendedName>
</protein>
<evidence type="ECO:0000259" key="2">
    <source>
        <dbReference type="Pfam" id="PF14529"/>
    </source>
</evidence>
<feature type="compositionally biased region" description="Low complexity" evidence="1">
    <location>
        <begin position="66"/>
        <end position="94"/>
    </location>
</feature>
<organism evidence="3 4">
    <name type="scientific">Purpureocillium lilacinum</name>
    <name type="common">Paecilomyces lilacinus</name>
    <dbReference type="NCBI Taxonomy" id="33203"/>
    <lineage>
        <taxon>Eukaryota</taxon>
        <taxon>Fungi</taxon>
        <taxon>Dikarya</taxon>
        <taxon>Ascomycota</taxon>
        <taxon>Pezizomycotina</taxon>
        <taxon>Sordariomycetes</taxon>
        <taxon>Hypocreomycetidae</taxon>
        <taxon>Hypocreales</taxon>
        <taxon>Ophiocordycipitaceae</taxon>
        <taxon>Purpureocillium</taxon>
    </lineage>
</organism>
<sequence length="961" mass="106444">MPPTSSLAFCSSFDDTAKQFTSGPALQFAQKFSSSFLQYWTDVLADTHTNLPTKPSYATVVGTRRPAPAAAGTTPDPVTTAPQNQWQQQLPPRRQGQRDPLPPPTDDFRVFARLRPGHAADISRSFAVRTHIADKLGIDRSRIPEAHPCKTGWAIRAADLATRDLLTERQTEWDSDISAEIVETRQDWYKYAVQGCPRRLNNIFGEAIDDEKAIRDEVVTQTGQTPVMVITAKEGSDQSPTRTLIISFAREVKHYWRLFDTTSYARRITKTRPPKQCDNCWDYHSRYSCGRQARCKNCGRIGHTLDTCTATQQCANCHGPHAVDFSLCPARPKKINGVVRSLNRPEKDRVRRVGLRLFQQHTAKAVASPPREASSSSESQSATASDTTSTSSRSTPTSSDASTPEPVMQSVAPRPSETPAASAAAPDAPNSQASPTPTIESASSVRHSTEASTSPIKPSPAIPTTSTDSAITRASPAHSERSNSPPPAAYYFAKEAPPCLPRPVTMNRRPRRQHRDKRPFRVFQANVGKNGPSHDCALALADAERYEVILLQEPWTQVRDSRCLTKTHPAYDTYSPVSTWEDIDTRPRVMTYIRRGARLLADQQRPALSRDILWLVVNGVTLVNVYREPDVDSALEVLFAWLIPSQCIIAGDFNARHHTWQVGPSRGHGGHIAEWAAENDLALLNPINTPTNAHGNTIDLAFSNILLAEATVEDHLATSSDHFTLSISLPALKPATLPPGKILLASDEELKRFKELVLSGTTIIPQATTTAADLDQLADAIIDLLQSAAHAAGRQSQCRPRKAPWWNEECAASVAELRCVRRAFPLGFNRHVQLARRDLRRVVRRAKRAYWRDLIDSVQSDKDVFKITRWLKRPGVFRPPPLQVGETIIETQIGKAEALRHATLERRTANDDISDPWAPAEDTLPIPFSIKVPIEEVQDALLHTGNTSPGDNITVRLRRKA</sequence>
<evidence type="ECO:0000313" key="4">
    <source>
        <dbReference type="Proteomes" id="UP001287286"/>
    </source>
</evidence>
<name>A0ABR0BCY6_PURLI</name>
<dbReference type="Pfam" id="PF14529">
    <property type="entry name" value="Exo_endo_phos_2"/>
    <property type="match status" value="1"/>
</dbReference>
<dbReference type="InterPro" id="IPR036691">
    <property type="entry name" value="Endo/exonu/phosph_ase_sf"/>
</dbReference>
<accession>A0ABR0BCY6</accession>
<feature type="region of interest" description="Disordered" evidence="1">
    <location>
        <begin position="66"/>
        <end position="108"/>
    </location>
</feature>
<evidence type="ECO:0000256" key="1">
    <source>
        <dbReference type="SAM" id="MobiDB-lite"/>
    </source>
</evidence>